<feature type="compositionally biased region" description="Basic and acidic residues" evidence="1">
    <location>
        <begin position="226"/>
        <end position="238"/>
    </location>
</feature>
<evidence type="ECO:0000313" key="3">
    <source>
        <dbReference type="Proteomes" id="UP000019374"/>
    </source>
</evidence>
<sequence>MPPLNELNKNVKLGLKKRKLKVVPFTSTNLIRRIERSYSMQKRDEVVMFLVYHRIHDLASPQADERGYRAPSFGEAARHFKIPTTTVFNWHLRHELGAKLRVFSPRWPALKAPRMRLTNGVDSRQALDPADDDNDDLFSSSPPMNAAKATNPSLDQGMRASRKFDFGSPSPHFPSCATLSPTSIASSSVPGFLPADIEEAVLKPIAVTRQSLRPPLPFPSCTETLAQEKRKPPATEHRSHAHGPLATAPHSLGKPSFWDAK</sequence>
<dbReference type="Proteomes" id="UP000019374">
    <property type="component" value="Unassembled WGS sequence"/>
</dbReference>
<feature type="region of interest" description="Disordered" evidence="1">
    <location>
        <begin position="216"/>
        <end position="261"/>
    </location>
</feature>
<evidence type="ECO:0000313" key="2">
    <source>
        <dbReference type="EMBL" id="EQK98635.1"/>
    </source>
</evidence>
<dbReference type="EMBL" id="KE654355">
    <property type="protein sequence ID" value="EQK98635.1"/>
    <property type="molecule type" value="Genomic_DNA"/>
</dbReference>
<name>T5A8C3_OPHSC</name>
<evidence type="ECO:0000256" key="1">
    <source>
        <dbReference type="SAM" id="MobiDB-lite"/>
    </source>
</evidence>
<protein>
    <submittedName>
        <fullName evidence="2">Uncharacterized protein</fullName>
    </submittedName>
</protein>
<dbReference type="OrthoDB" id="5422061at2759"/>
<organism evidence="2 3">
    <name type="scientific">Ophiocordyceps sinensis (strain Co18 / CGMCC 3.14243)</name>
    <name type="common">Yarsagumba caterpillar fungus</name>
    <name type="synonym">Hirsutella sinensis</name>
    <dbReference type="NCBI Taxonomy" id="911162"/>
    <lineage>
        <taxon>Eukaryota</taxon>
        <taxon>Fungi</taxon>
        <taxon>Dikarya</taxon>
        <taxon>Ascomycota</taxon>
        <taxon>Pezizomycotina</taxon>
        <taxon>Sordariomycetes</taxon>
        <taxon>Hypocreomycetidae</taxon>
        <taxon>Hypocreales</taxon>
        <taxon>Ophiocordycipitaceae</taxon>
        <taxon>Ophiocordyceps</taxon>
    </lineage>
</organism>
<reference evidence="2 3" key="1">
    <citation type="journal article" date="2013" name="Chin. Sci. Bull.">
        <title>Genome survey uncovers the secrets of sex and lifestyle in caterpillar fungus.</title>
        <authorList>
            <person name="Hu X."/>
            <person name="Zhang Y."/>
            <person name="Xiao G."/>
            <person name="Zheng P."/>
            <person name="Xia Y."/>
            <person name="Zhang X."/>
            <person name="St Leger R.J."/>
            <person name="Liu X."/>
            <person name="Wang C."/>
        </authorList>
    </citation>
    <scope>NUCLEOTIDE SEQUENCE [LARGE SCALE GENOMIC DNA]</scope>
    <source>
        <strain evidence="3">Co18 / CGMCC 3.14243</strain>
        <tissue evidence="2">Fruit-body</tissue>
    </source>
</reference>
<accession>T5A8C3</accession>
<dbReference type="HOGENOM" id="CLU_1065952_0_0_1"/>
<dbReference type="eggNOG" id="ENOG502RS6G">
    <property type="taxonomic scope" value="Eukaryota"/>
</dbReference>
<proteinExistence type="predicted"/>
<feature type="region of interest" description="Disordered" evidence="1">
    <location>
        <begin position="120"/>
        <end position="152"/>
    </location>
</feature>
<dbReference type="AlphaFoldDB" id="T5A8C3"/>
<gene>
    <name evidence="2" type="ORF">OCS_05651</name>
</gene>